<dbReference type="InterPro" id="IPR038694">
    <property type="entry name" value="DUF427_sf"/>
</dbReference>
<dbReference type="GO" id="GO:0008483">
    <property type="term" value="F:transaminase activity"/>
    <property type="evidence" value="ECO:0007669"/>
    <property type="project" value="UniProtKB-KW"/>
</dbReference>
<name>A0A1T3NTT9_9ACTN</name>
<dbReference type="RefSeq" id="WP_078974567.1">
    <property type="nucleotide sequence ID" value="NZ_MWQN01000001.1"/>
</dbReference>
<dbReference type="Proteomes" id="UP000190037">
    <property type="component" value="Unassembled WGS sequence"/>
</dbReference>
<keyword evidence="2" id="KW-0032">Aminotransferase</keyword>
<sequence>MPTSTPGHVVTTVHSTQTVTVEIDGEVVARSTRPVVLYETGLPIRYYLPPDDVDLTRFEPTDTHTTCPFKGEASYWTYLGGADSAPRPDVAWEYPKPIESVPDIAGHLCFYDSVARVTVEGEPPAPPA</sequence>
<dbReference type="PANTHER" id="PTHR34310:SF8">
    <property type="entry name" value="CONSERVED PROTEIN"/>
    <property type="match status" value="1"/>
</dbReference>
<evidence type="ECO:0000259" key="1">
    <source>
        <dbReference type="Pfam" id="PF04248"/>
    </source>
</evidence>
<keyword evidence="3" id="KW-1185">Reference proteome</keyword>
<dbReference type="Gene3D" id="2.170.150.40">
    <property type="entry name" value="Domain of unknown function (DUF427)"/>
    <property type="match status" value="1"/>
</dbReference>
<dbReference type="STRING" id="159449.B4N89_04525"/>
<evidence type="ECO:0000313" key="3">
    <source>
        <dbReference type="Proteomes" id="UP000190037"/>
    </source>
</evidence>
<accession>A0A1T3NTT9</accession>
<dbReference type="AlphaFoldDB" id="A0A1T3NTT9"/>
<protein>
    <submittedName>
        <fullName evidence="2">Aminotransferase</fullName>
    </submittedName>
</protein>
<dbReference type="EMBL" id="MWQN01000001">
    <property type="protein sequence ID" value="OPC80307.1"/>
    <property type="molecule type" value="Genomic_DNA"/>
</dbReference>
<feature type="domain" description="DUF427" evidence="1">
    <location>
        <begin position="19"/>
        <end position="112"/>
    </location>
</feature>
<reference evidence="2 3" key="1">
    <citation type="submission" date="2017-03" db="EMBL/GenBank/DDBJ databases">
        <title>Draft genome sequence of Streptomyces scabrisporus NF3, endophyte isolated from Amphipterygium adstringens.</title>
        <authorList>
            <person name="Vazquez M."/>
            <person name="Ceapa C.D."/>
            <person name="Rodriguez Luna D."/>
            <person name="Sanchez Esquivel S."/>
        </authorList>
    </citation>
    <scope>NUCLEOTIDE SEQUENCE [LARGE SCALE GENOMIC DNA]</scope>
    <source>
        <strain evidence="2 3">NF3</strain>
    </source>
</reference>
<evidence type="ECO:0000313" key="2">
    <source>
        <dbReference type="EMBL" id="OPC80307.1"/>
    </source>
</evidence>
<comment type="caution">
    <text evidence="2">The sequence shown here is derived from an EMBL/GenBank/DDBJ whole genome shotgun (WGS) entry which is preliminary data.</text>
</comment>
<dbReference type="PANTHER" id="PTHR34310">
    <property type="entry name" value="DUF427 DOMAIN PROTEIN (AFU_ORTHOLOGUE AFUA_3G02220)"/>
    <property type="match status" value="1"/>
</dbReference>
<dbReference type="InterPro" id="IPR007361">
    <property type="entry name" value="DUF427"/>
</dbReference>
<dbReference type="OrthoDB" id="285364at2"/>
<gene>
    <name evidence="2" type="ORF">B4N89_04525</name>
</gene>
<keyword evidence="2" id="KW-0808">Transferase</keyword>
<dbReference type="Pfam" id="PF04248">
    <property type="entry name" value="NTP_transf_9"/>
    <property type="match status" value="1"/>
</dbReference>
<organism evidence="2 3">
    <name type="scientific">Embleya scabrispora</name>
    <dbReference type="NCBI Taxonomy" id="159449"/>
    <lineage>
        <taxon>Bacteria</taxon>
        <taxon>Bacillati</taxon>
        <taxon>Actinomycetota</taxon>
        <taxon>Actinomycetes</taxon>
        <taxon>Kitasatosporales</taxon>
        <taxon>Streptomycetaceae</taxon>
        <taxon>Embleya</taxon>
    </lineage>
</organism>
<proteinExistence type="predicted"/>